<comment type="caution">
    <text evidence="2">The sequence shown here is derived from an EMBL/GenBank/DDBJ whole genome shotgun (WGS) entry which is preliminary data.</text>
</comment>
<keyword evidence="1" id="KW-0472">Membrane</keyword>
<name>X1KMF7_9ZZZZ</name>
<protein>
    <submittedName>
        <fullName evidence="2">Uncharacterized protein</fullName>
    </submittedName>
</protein>
<dbReference type="AlphaFoldDB" id="X1KMF7"/>
<evidence type="ECO:0000313" key="2">
    <source>
        <dbReference type="EMBL" id="GAH83233.1"/>
    </source>
</evidence>
<proteinExistence type="predicted"/>
<dbReference type="NCBIfam" id="NF038403">
    <property type="entry name" value="perm_prefix_1"/>
    <property type="match status" value="1"/>
</dbReference>
<keyword evidence="1" id="KW-1133">Transmembrane helix</keyword>
<keyword evidence="1" id="KW-0812">Transmembrane</keyword>
<feature type="transmembrane region" description="Helical" evidence="1">
    <location>
        <begin position="129"/>
        <end position="150"/>
    </location>
</feature>
<organism evidence="2">
    <name type="scientific">marine sediment metagenome</name>
    <dbReference type="NCBI Taxonomy" id="412755"/>
    <lineage>
        <taxon>unclassified sequences</taxon>
        <taxon>metagenomes</taxon>
        <taxon>ecological metagenomes</taxon>
    </lineage>
</organism>
<feature type="transmembrane region" description="Helical" evidence="1">
    <location>
        <begin position="182"/>
        <end position="204"/>
    </location>
</feature>
<gene>
    <name evidence="2" type="ORF">S03H2_63239</name>
</gene>
<reference evidence="2" key="1">
    <citation type="journal article" date="2014" name="Front. Microbiol.">
        <title>High frequency of phylogenetically diverse reductive dehalogenase-homologous genes in deep subseafloor sedimentary metagenomes.</title>
        <authorList>
            <person name="Kawai M."/>
            <person name="Futagami T."/>
            <person name="Toyoda A."/>
            <person name="Takaki Y."/>
            <person name="Nishi S."/>
            <person name="Hori S."/>
            <person name="Arai W."/>
            <person name="Tsubouchi T."/>
            <person name="Morono Y."/>
            <person name="Uchiyama I."/>
            <person name="Ito T."/>
            <person name="Fujiyama A."/>
            <person name="Inagaki F."/>
            <person name="Takami H."/>
        </authorList>
    </citation>
    <scope>NUCLEOTIDE SEQUENCE</scope>
    <source>
        <strain evidence="2">Expedition CK06-06</strain>
    </source>
</reference>
<dbReference type="InterPro" id="IPR047928">
    <property type="entry name" value="Perm_prefix_1"/>
</dbReference>
<feature type="non-terminal residue" evidence="2">
    <location>
        <position position="206"/>
    </location>
</feature>
<dbReference type="EMBL" id="BARU01040952">
    <property type="protein sequence ID" value="GAH83233.1"/>
    <property type="molecule type" value="Genomic_DNA"/>
</dbReference>
<sequence>MVTIISHYLDSIRDNLRLDISSEKEIISELETHIEDKLEELKGTGLSEEEAANTCISLLGSAKLVARQLYEAHSQGTWRQVLLASMPHLFFGLLFVLNWWQYVGWLSIVLVSVLIVAIYGWWHGKPAWLFPWLGYSLLPVVVAGLLLLYLPKGWSWLAILLYIPLALWLIYWVTVQTIKRDWLYGSLMLLPIPIIIGWFVAVGWEG</sequence>
<feature type="transmembrane region" description="Helical" evidence="1">
    <location>
        <begin position="156"/>
        <end position="175"/>
    </location>
</feature>
<feature type="transmembrane region" description="Helical" evidence="1">
    <location>
        <begin position="102"/>
        <end position="122"/>
    </location>
</feature>
<evidence type="ECO:0000256" key="1">
    <source>
        <dbReference type="SAM" id="Phobius"/>
    </source>
</evidence>
<accession>X1KMF7</accession>